<dbReference type="RefSeq" id="WP_245375902.1">
    <property type="nucleotide sequence ID" value="NZ_JAGGLB010000024.1"/>
</dbReference>
<evidence type="ECO:0000259" key="1">
    <source>
        <dbReference type="PROSITE" id="PS50035"/>
    </source>
</evidence>
<organism evidence="2 3">
    <name type="scientific">Paenibacillus eucommiae</name>
    <dbReference type="NCBI Taxonomy" id="1355755"/>
    <lineage>
        <taxon>Bacteria</taxon>
        <taxon>Bacillati</taxon>
        <taxon>Bacillota</taxon>
        <taxon>Bacilli</taxon>
        <taxon>Bacillales</taxon>
        <taxon>Paenibacillaceae</taxon>
        <taxon>Paenibacillus</taxon>
    </lineage>
</organism>
<reference evidence="2 3" key="1">
    <citation type="submission" date="2021-03" db="EMBL/GenBank/DDBJ databases">
        <title>Genomic Encyclopedia of Type Strains, Phase IV (KMG-IV): sequencing the most valuable type-strain genomes for metagenomic binning, comparative biology and taxonomic classification.</title>
        <authorList>
            <person name="Goeker M."/>
        </authorList>
    </citation>
    <scope>NUCLEOTIDE SEQUENCE [LARGE SCALE GENOMIC DNA]</scope>
    <source>
        <strain evidence="2 3">DSM 26048</strain>
    </source>
</reference>
<dbReference type="EMBL" id="JAGGLB010000024">
    <property type="protein sequence ID" value="MBP1994316.1"/>
    <property type="molecule type" value="Genomic_DNA"/>
</dbReference>
<gene>
    <name evidence="2" type="ORF">J2Z66_005952</name>
</gene>
<name>A0ABS4J5D0_9BACL</name>
<proteinExistence type="predicted"/>
<dbReference type="SUPFAM" id="SSF56024">
    <property type="entry name" value="Phospholipase D/nuclease"/>
    <property type="match status" value="1"/>
</dbReference>
<dbReference type="Gene3D" id="3.30.870.10">
    <property type="entry name" value="Endonuclease Chain A"/>
    <property type="match status" value="1"/>
</dbReference>
<accession>A0ABS4J5D0</accession>
<keyword evidence="3" id="KW-1185">Reference proteome</keyword>
<protein>
    <recommendedName>
        <fullName evidence="1">PLD phosphodiesterase domain-containing protein</fullName>
    </recommendedName>
</protein>
<dbReference type="PROSITE" id="PS50035">
    <property type="entry name" value="PLD"/>
    <property type="match status" value="1"/>
</dbReference>
<sequence length="194" mass="21929">MSTKLNVKLITENLADELIAGMQNASGIYIMTSFVMHSGVRLLAPHLKRALDHGAEVRMLAGDYLFVSQPDGLRALKEIDDRLEAQLWRSAGTSFHPKAYLLDYENGEGLLIVGSSNFSLSAMRMQIGRWRKPGSRVYIGRPGREIQMEFNPAHQGWQFHAAYFLKSDWTDSKQVFRTNSENLVSTIHELYPGN</sequence>
<evidence type="ECO:0000313" key="3">
    <source>
        <dbReference type="Proteomes" id="UP001519287"/>
    </source>
</evidence>
<dbReference type="Proteomes" id="UP001519287">
    <property type="component" value="Unassembled WGS sequence"/>
</dbReference>
<dbReference type="InterPro" id="IPR001736">
    <property type="entry name" value="PLipase_D/transphosphatidylase"/>
</dbReference>
<feature type="domain" description="PLD phosphodiesterase" evidence="1">
    <location>
        <begin position="91"/>
        <end position="122"/>
    </location>
</feature>
<evidence type="ECO:0000313" key="2">
    <source>
        <dbReference type="EMBL" id="MBP1994316.1"/>
    </source>
</evidence>
<comment type="caution">
    <text evidence="2">The sequence shown here is derived from an EMBL/GenBank/DDBJ whole genome shotgun (WGS) entry which is preliminary data.</text>
</comment>